<dbReference type="EMBL" id="KX011169">
    <property type="protein sequence ID" value="ANH50750.1"/>
    <property type="molecule type" value="Genomic_DNA"/>
</dbReference>
<dbReference type="Proteomes" id="UP000203219">
    <property type="component" value="Segment"/>
</dbReference>
<dbReference type="KEGG" id="vg:29060001"/>
<dbReference type="GeneID" id="29060001"/>
<sequence length="49" mass="5915">MSEELRPWQKKVLFDHIIQEFIDNSGMSRKEAIAYIIAELQYDLKCKER</sequence>
<organism evidence="1 2">
    <name type="scientific">Bacillus phage SalinJah</name>
    <dbReference type="NCBI Taxonomy" id="1837830"/>
    <lineage>
        <taxon>Viruses</taxon>
        <taxon>Duplodnaviria</taxon>
        <taxon>Heunggongvirae</taxon>
        <taxon>Uroviricota</taxon>
        <taxon>Caudoviricetes</taxon>
        <taxon>Herelleviridae</taxon>
        <taxon>Bastillevirinae</taxon>
        <taxon>Wphvirus</taxon>
        <taxon>Wphvirus BPS13</taxon>
    </lineage>
</organism>
<proteinExistence type="predicted"/>
<gene>
    <name evidence="1" type="ORF">SALINJAH_193</name>
</gene>
<evidence type="ECO:0000313" key="2">
    <source>
        <dbReference type="Proteomes" id="UP000203219"/>
    </source>
</evidence>
<evidence type="ECO:0000313" key="1">
    <source>
        <dbReference type="EMBL" id="ANH50750.1"/>
    </source>
</evidence>
<reference evidence="2" key="1">
    <citation type="submission" date="2016-04" db="EMBL/GenBank/DDBJ databases">
        <authorList>
            <person name="Adebesin M.O."/>
            <person name="Ahama K."/>
            <person name="Alekasir E.M."/>
            <person name="Ali S."/>
            <person name="Aligholizadeh E."/>
            <person name="Allison J.M."/>
            <person name="Alzaher A."/>
            <person name="Andaya C.D."/>
            <person name="Asfaw S."/>
            <person name="Bansal N."/>
            <person name="Beauchard M.A."/>
            <person name="Betancourt K.A."/>
            <person name="Bhatia B."/>
            <person name="Boretti N.A."/>
            <person name="Brondi J.N."/>
            <person name="Byrd C.E."/>
            <person name="Cao A."/>
            <person name="Cardosa E.A."/>
            <person name="Carter A."/>
            <person name="Chen S."/>
            <person name="Chen Y."/>
            <person name="Clara V.K."/>
            <person name="Cobuzzi M."/>
            <person name="Conn O.L."/>
            <person name="Crosby I.A."/>
            <person name="Daly S.B."/>
            <person name="Depaz I.X."/>
            <person name="Dhaurali S."/>
            <person name="Dowdy K.M."/>
            <person name="Edokobi N.B."/>
            <person name="Ekanayake A.B."/>
            <person name="Ekekwe S.O."/>
            <person name="Emond M.A."/>
            <person name="Endres L."/>
            <person name="Eng S."/>
            <person name="Felkoski S.A."/>
            <person name="Gant C.D."/>
            <person name="Gaskin B."/>
            <person name="Gondal S."/>
            <person name="Gutmann J."/>
            <person name="Ha T.-A."/>
            <person name="Habteyes H."/>
            <person name="Hariri O."/>
            <person name="Healey R.M."/>
            <person name="Heins J.L."/>
            <person name="Henderson A.L."/>
            <person name="Hernandez F.M."/>
            <person name="Hoang P.T."/>
            <person name="Hope K.T."/>
            <person name="Husna A."/>
            <person name="Hussain A."/>
            <person name="Imani O."/>
            <person name="Jackson N.L."/>
            <person name="Jacob V.M."/>
            <person name="Kang C."/>
            <person name="Kantov R.M."/>
            <person name="Kavuru S."/>
            <person name="Kerr M.S."/>
            <person name="Khan O.A."/>
            <person name="Khan T.M."/>
            <person name="King T."/>
            <person name="Kulkarni R."/>
            <person name="Li A."/>
            <person name="Maczka C."/>
            <person name="Maisonet E."/>
            <person name="Majethia P.M."/>
            <person name="Malik D.A."/>
            <person name="Mariam A."/>
            <person name="Marquess E.B."/>
            <person name="Mattison J."/>
            <person name="Mcdonald N."/>
            <person name="Mehr S."/>
            <person name="Mengers S.R."/>
            <person name="Michaels D.P."/>
            <person name="Mondal S."/>
            <person name="Monney D.B."/>
            <person name="Nakhleh S.I."/>
            <person name="Ndubuizu N.C."/>
            <person name="Nguyen A.H."/>
            <person name="Nguyen K.M."/>
            <person name="Nguyen M.T."/>
            <person name="Nicholas M.L."/>
            <person name="Nimalan J.P."/>
            <person name="O'Connell R.A."/>
            <person name="Odoi E."/>
            <person name="Ojo L."/>
            <person name="Okoye A.E."/>
            <person name="Olateru-Olagbegi O."/>
            <person name="Osei K.V."/>
            <person name="Osei-Tutu A."/>
            <person name="Palilla A.M."/>
            <person name="Pancholi S."/>
            <person name="Park J.H."/>
            <person name="Patel K."/>
            <person name="Patel P."/>
            <person name="Pennington E."/>
            <person name="Peterson R.E."/>
            <person name="Pon J."/>
            <person name="Pourkarim H."/>
            <person name="Reed M.L."/>
            <person name="Rottman V."/>
            <person name="Salazar J."/>
            <person name="Samet S."/>
            <person name="Sendze O."/>
            <person name="Stelmack M.A."/>
            <person name="Stinnett R."/>
            <person name="Tchouaga A.L."/>
            <person name="Thompson E.M."/>
            <person name="Tran N.G."/>
            <person name="Truong T."/>
            <person name="Udo J.A."/>
            <person name="Verona L.T."/>
            <person name="Vu T.-Q."/>
            <person name="Wade J."/>
            <person name="Wang N.Q."/>
            <person name="Waters Z.M."/>
            <person name="Wellman R.J."/>
            <person name="Woldegabreal S."/>
            <person name="Yee A.C."/>
            <person name="Yirefu M."/>
            <person name="Zahangir S."/>
            <person name="Zhai Y."/>
            <person name="Devine C.L."/>
            <person name="Liao K."/>
            <person name="Prasad P.K."/>
            <person name="Ruthenberg K.J."/>
            <person name="Shonk J.A."/>
            <person name="Way M."/>
            <person name="Yousufi H.K."/>
            <person name="Cao L."/>
            <person name="Fox J."/>
            <person name="Hobbs E."/>
            <person name="Kilic S."/>
            <person name="Nunn R."/>
            <person name="Patel R."/>
            <person name="Rubenstein M."/>
            <person name="Cresawn S.G."/>
            <person name="Russell D.A."/>
            <person name="Pope W.H."/>
            <person name="Jacobs-Sera D."/>
            <person name="Hendrix R.W."/>
            <person name="Hatfull G.F."/>
            <person name="Erill I."/>
            <person name="Caruso S.M."/>
        </authorList>
    </citation>
    <scope>NUCLEOTIDE SEQUENCE [LARGE SCALE GENOMIC DNA]</scope>
</reference>
<dbReference type="RefSeq" id="YP_009282147.1">
    <property type="nucleotide sequence ID" value="NC_031034.1"/>
</dbReference>
<protein>
    <submittedName>
        <fullName evidence="1">Uncharacterized protein</fullName>
    </submittedName>
</protein>
<name>A0A173GBV7_9CAUD</name>
<accession>A0A173GBV7</accession>